<accession>A0AC34R7W0</accession>
<organism evidence="1 2">
    <name type="scientific">Panagrolaimus sp. JU765</name>
    <dbReference type="NCBI Taxonomy" id="591449"/>
    <lineage>
        <taxon>Eukaryota</taxon>
        <taxon>Metazoa</taxon>
        <taxon>Ecdysozoa</taxon>
        <taxon>Nematoda</taxon>
        <taxon>Chromadorea</taxon>
        <taxon>Rhabditida</taxon>
        <taxon>Tylenchina</taxon>
        <taxon>Panagrolaimomorpha</taxon>
        <taxon>Panagrolaimoidea</taxon>
        <taxon>Panagrolaimidae</taxon>
        <taxon>Panagrolaimus</taxon>
    </lineage>
</organism>
<dbReference type="WBParaSite" id="JU765_v2.g4368.t1">
    <property type="protein sequence ID" value="JU765_v2.g4368.t1"/>
    <property type="gene ID" value="JU765_v2.g4368"/>
</dbReference>
<reference evidence="2" key="1">
    <citation type="submission" date="2022-11" db="UniProtKB">
        <authorList>
            <consortium name="WormBaseParasite"/>
        </authorList>
    </citation>
    <scope>IDENTIFICATION</scope>
</reference>
<sequence length="166" mass="19541">MWDEKTEEVHWPAVQLLPEPFDTPINCYQELDHSSIGHVFHLSLKRKDFDRDCIIKIPNYVNIQFLDIDFRRRDTYVRLISGNNRKRMTLLSRLLTIDSPKDDYGEFPMACMYGYMVVVSGQRADNLKFEVRPLDMSNEVEEITEEMCNEDDLKRKHKLALAQGLA</sequence>
<evidence type="ECO:0000313" key="1">
    <source>
        <dbReference type="Proteomes" id="UP000887576"/>
    </source>
</evidence>
<dbReference type="Proteomes" id="UP000887576">
    <property type="component" value="Unplaced"/>
</dbReference>
<evidence type="ECO:0000313" key="2">
    <source>
        <dbReference type="WBParaSite" id="JU765_v2.g4368.t1"/>
    </source>
</evidence>
<proteinExistence type="predicted"/>
<name>A0AC34R7W0_9BILA</name>
<protein>
    <submittedName>
        <fullName evidence="2">Uncharacterized protein</fullName>
    </submittedName>
</protein>